<protein>
    <recommendedName>
        <fullName evidence="3">Cell division protein FtsL</fullName>
    </recommendedName>
</protein>
<evidence type="ECO:0008006" key="3">
    <source>
        <dbReference type="Google" id="ProtNLM"/>
    </source>
</evidence>
<accession>A0A1W1I4G1</accession>
<proteinExistence type="predicted"/>
<dbReference type="OrthoDB" id="9792733at2"/>
<name>A0A1W1I4G1_9BACT</name>
<keyword evidence="2" id="KW-1185">Reference proteome</keyword>
<sequence>MKAIMMLLGLALVFLFVWERVDVVRLGYQIERLKAQKVLLVRERDQLQVKVSTLAAPERIARVATEKLGLLPPQQGQVFLVRQQQEAPVPSSPVVEQIRVARNN</sequence>
<dbReference type="AlphaFoldDB" id="A0A1W1I4G1"/>
<dbReference type="KEGG" id="nja:NSJP_1726"/>
<reference evidence="1 2" key="1">
    <citation type="submission" date="2017-03" db="EMBL/GenBank/DDBJ databases">
        <authorList>
            <person name="Afonso C.L."/>
            <person name="Miller P.J."/>
            <person name="Scott M.A."/>
            <person name="Spackman E."/>
            <person name="Goraichik I."/>
            <person name="Dimitrov K.M."/>
            <person name="Suarez D.L."/>
            <person name="Swayne D.E."/>
        </authorList>
    </citation>
    <scope>NUCLEOTIDE SEQUENCE [LARGE SCALE GENOMIC DNA]</scope>
    <source>
        <strain evidence="1">Genome sequencing of Nitrospira japonica strain NJ11</strain>
    </source>
</reference>
<dbReference type="EMBL" id="LT828648">
    <property type="protein sequence ID" value="SLM47898.1"/>
    <property type="molecule type" value="Genomic_DNA"/>
</dbReference>
<evidence type="ECO:0000313" key="1">
    <source>
        <dbReference type="EMBL" id="SLM47898.1"/>
    </source>
</evidence>
<dbReference type="STRING" id="1325564.NSJP_1726"/>
<gene>
    <name evidence="1" type="ORF">NSJP_1726</name>
</gene>
<dbReference type="Proteomes" id="UP000192042">
    <property type="component" value="Chromosome I"/>
</dbReference>
<dbReference type="RefSeq" id="WP_080886366.1">
    <property type="nucleotide sequence ID" value="NZ_LT828648.1"/>
</dbReference>
<organism evidence="1 2">
    <name type="scientific">Nitrospira japonica</name>
    <dbReference type="NCBI Taxonomy" id="1325564"/>
    <lineage>
        <taxon>Bacteria</taxon>
        <taxon>Pseudomonadati</taxon>
        <taxon>Nitrospirota</taxon>
        <taxon>Nitrospiria</taxon>
        <taxon>Nitrospirales</taxon>
        <taxon>Nitrospiraceae</taxon>
        <taxon>Nitrospira</taxon>
    </lineage>
</organism>
<evidence type="ECO:0000313" key="2">
    <source>
        <dbReference type="Proteomes" id="UP000192042"/>
    </source>
</evidence>